<dbReference type="InParanoid" id="A0A0C3HGM1"/>
<dbReference type="AlphaFoldDB" id="A0A0C3HGM1"/>
<dbReference type="OrthoDB" id="4725912at2759"/>
<organism evidence="1 2">
    <name type="scientific">Oidiodendron maius (strain Zn)</name>
    <dbReference type="NCBI Taxonomy" id="913774"/>
    <lineage>
        <taxon>Eukaryota</taxon>
        <taxon>Fungi</taxon>
        <taxon>Dikarya</taxon>
        <taxon>Ascomycota</taxon>
        <taxon>Pezizomycotina</taxon>
        <taxon>Leotiomycetes</taxon>
        <taxon>Leotiomycetes incertae sedis</taxon>
        <taxon>Myxotrichaceae</taxon>
        <taxon>Oidiodendron</taxon>
    </lineage>
</organism>
<gene>
    <name evidence="1" type="ORF">OIDMADRAFT_47257</name>
</gene>
<proteinExistence type="predicted"/>
<reference evidence="1 2" key="1">
    <citation type="submission" date="2014-04" db="EMBL/GenBank/DDBJ databases">
        <authorList>
            <consortium name="DOE Joint Genome Institute"/>
            <person name="Kuo A."/>
            <person name="Martino E."/>
            <person name="Perotto S."/>
            <person name="Kohler A."/>
            <person name="Nagy L.G."/>
            <person name="Floudas D."/>
            <person name="Copeland A."/>
            <person name="Barry K.W."/>
            <person name="Cichocki N."/>
            <person name="Veneault-Fourrey C."/>
            <person name="LaButti K."/>
            <person name="Lindquist E.A."/>
            <person name="Lipzen A."/>
            <person name="Lundell T."/>
            <person name="Morin E."/>
            <person name="Murat C."/>
            <person name="Sun H."/>
            <person name="Tunlid A."/>
            <person name="Henrissat B."/>
            <person name="Grigoriev I.V."/>
            <person name="Hibbett D.S."/>
            <person name="Martin F."/>
            <person name="Nordberg H.P."/>
            <person name="Cantor M.N."/>
            <person name="Hua S.X."/>
        </authorList>
    </citation>
    <scope>NUCLEOTIDE SEQUENCE [LARGE SCALE GENOMIC DNA]</scope>
    <source>
        <strain evidence="1 2">Zn</strain>
    </source>
</reference>
<dbReference type="EMBL" id="KN832870">
    <property type="protein sequence ID" value="KIN07346.1"/>
    <property type="molecule type" value="Genomic_DNA"/>
</dbReference>
<keyword evidence="2" id="KW-1185">Reference proteome</keyword>
<evidence type="ECO:0000313" key="2">
    <source>
        <dbReference type="Proteomes" id="UP000054321"/>
    </source>
</evidence>
<evidence type="ECO:0000313" key="1">
    <source>
        <dbReference type="EMBL" id="KIN07346.1"/>
    </source>
</evidence>
<protein>
    <submittedName>
        <fullName evidence="1">Uncharacterized protein</fullName>
    </submittedName>
</protein>
<dbReference type="HOGENOM" id="CLU_1428394_0_0_1"/>
<name>A0A0C3HGM1_OIDMZ</name>
<accession>A0A0C3HGM1</accession>
<dbReference type="Proteomes" id="UP000054321">
    <property type="component" value="Unassembled WGS sequence"/>
</dbReference>
<sequence length="190" mass="19980">MGDQLPCLLDIIYNKSASGKHLYLSEHSTSKNLFTVENRSGSLTSAPLLSVLTVGPSPRLIGTASFHKMSSDIELTVHGNAQTIKRHGVFSRPYAMQSFATGAQLQWKTEGLTSDLKLTDVQTGTVLGKFNNASFSLKKQGSLEINAMGSAQLFEEILVSALGVVECRRRAAAATAGASSASSATSAASG</sequence>
<reference evidence="2" key="2">
    <citation type="submission" date="2015-01" db="EMBL/GenBank/DDBJ databases">
        <title>Evolutionary Origins and Diversification of the Mycorrhizal Mutualists.</title>
        <authorList>
            <consortium name="DOE Joint Genome Institute"/>
            <consortium name="Mycorrhizal Genomics Consortium"/>
            <person name="Kohler A."/>
            <person name="Kuo A."/>
            <person name="Nagy L.G."/>
            <person name="Floudas D."/>
            <person name="Copeland A."/>
            <person name="Barry K.W."/>
            <person name="Cichocki N."/>
            <person name="Veneault-Fourrey C."/>
            <person name="LaButti K."/>
            <person name="Lindquist E.A."/>
            <person name="Lipzen A."/>
            <person name="Lundell T."/>
            <person name="Morin E."/>
            <person name="Murat C."/>
            <person name="Riley R."/>
            <person name="Ohm R."/>
            <person name="Sun H."/>
            <person name="Tunlid A."/>
            <person name="Henrissat B."/>
            <person name="Grigoriev I.V."/>
            <person name="Hibbett D.S."/>
            <person name="Martin F."/>
        </authorList>
    </citation>
    <scope>NUCLEOTIDE SEQUENCE [LARGE SCALE GENOMIC DNA]</scope>
    <source>
        <strain evidence="2">Zn</strain>
    </source>
</reference>